<dbReference type="SUPFAM" id="SSF143081">
    <property type="entry name" value="BB1717-like"/>
    <property type="match status" value="1"/>
</dbReference>
<name>A0A1J5SB19_9ZZZZ</name>
<dbReference type="Gene3D" id="3.90.1680.10">
    <property type="entry name" value="SOS response associated peptidase-like"/>
    <property type="match status" value="1"/>
</dbReference>
<keyword evidence="5" id="KW-0190">Covalent protein-DNA linkage</keyword>
<dbReference type="PANTHER" id="PTHR13604:SF0">
    <property type="entry name" value="ABASIC SITE PROCESSING PROTEIN HMCES"/>
    <property type="match status" value="1"/>
</dbReference>
<dbReference type="GO" id="GO:0106300">
    <property type="term" value="P:protein-DNA covalent cross-linking repair"/>
    <property type="evidence" value="ECO:0007669"/>
    <property type="project" value="InterPro"/>
</dbReference>
<gene>
    <name evidence="9" type="primary">yedK_2</name>
    <name evidence="9" type="ORF">GALL_127130</name>
</gene>
<accession>A0A1J5SB19</accession>
<keyword evidence="2" id="KW-0645">Protease</keyword>
<reference evidence="9" key="1">
    <citation type="submission" date="2016-10" db="EMBL/GenBank/DDBJ databases">
        <title>Sequence of Gallionella enrichment culture.</title>
        <authorList>
            <person name="Poehlein A."/>
            <person name="Muehling M."/>
            <person name="Daniel R."/>
        </authorList>
    </citation>
    <scope>NUCLEOTIDE SEQUENCE</scope>
</reference>
<dbReference type="Pfam" id="PF02586">
    <property type="entry name" value="SRAP"/>
    <property type="match status" value="1"/>
</dbReference>
<evidence type="ECO:0000256" key="7">
    <source>
        <dbReference type="ARBA" id="ARBA00023239"/>
    </source>
</evidence>
<comment type="similarity">
    <text evidence="1">Belongs to the SOS response-associated peptidase family.</text>
</comment>
<dbReference type="GO" id="GO:0006508">
    <property type="term" value="P:proteolysis"/>
    <property type="evidence" value="ECO:0007669"/>
    <property type="project" value="UniProtKB-KW"/>
</dbReference>
<keyword evidence="3" id="KW-0227">DNA damage</keyword>
<sequence>MCYRFFLRKSELNRACEALKAALRAEFSDQVNIAPSSSIAVARREPSSETPVVSSLRWGLVPAWAATPESCPPSLANARADTLAAKPSFAESYRKRRCLIPAGGFFEWETLPGGRKQPWLFHRRDGAPLLFAGIWDRWTGADGRSLESCAIVTTNPSADIADLHDRMPVCLDLPSAVTWLAADTAGSSLEALLRPAADRTLDRFRVDPRINSVRFSDPACLAPWSPPPPSDEPQLSLGLD</sequence>
<dbReference type="InterPro" id="IPR003738">
    <property type="entry name" value="SRAP"/>
</dbReference>
<dbReference type="EMBL" id="MLJW01000052">
    <property type="protein sequence ID" value="OIR05155.1"/>
    <property type="molecule type" value="Genomic_DNA"/>
</dbReference>
<dbReference type="EC" id="3.4.-.-" evidence="9"/>
<evidence type="ECO:0000256" key="1">
    <source>
        <dbReference type="ARBA" id="ARBA00008136"/>
    </source>
</evidence>
<protein>
    <submittedName>
        <fullName evidence="9">Putative SOS response-associated peptidase YedK</fullName>
        <ecNumber evidence="9">3.4.-.-</ecNumber>
    </submittedName>
</protein>
<feature type="region of interest" description="Disordered" evidence="8">
    <location>
        <begin position="221"/>
        <end position="240"/>
    </location>
</feature>
<evidence type="ECO:0000256" key="4">
    <source>
        <dbReference type="ARBA" id="ARBA00022801"/>
    </source>
</evidence>
<keyword evidence="6" id="KW-0238">DNA-binding</keyword>
<dbReference type="AlphaFoldDB" id="A0A1J5SB19"/>
<dbReference type="GO" id="GO:0016829">
    <property type="term" value="F:lyase activity"/>
    <property type="evidence" value="ECO:0007669"/>
    <property type="project" value="UniProtKB-KW"/>
</dbReference>
<evidence type="ECO:0000256" key="8">
    <source>
        <dbReference type="SAM" id="MobiDB-lite"/>
    </source>
</evidence>
<dbReference type="GO" id="GO:0003697">
    <property type="term" value="F:single-stranded DNA binding"/>
    <property type="evidence" value="ECO:0007669"/>
    <property type="project" value="InterPro"/>
</dbReference>
<comment type="caution">
    <text evidence="9">The sequence shown here is derived from an EMBL/GenBank/DDBJ whole genome shotgun (WGS) entry which is preliminary data.</text>
</comment>
<evidence type="ECO:0000256" key="3">
    <source>
        <dbReference type="ARBA" id="ARBA00022763"/>
    </source>
</evidence>
<dbReference type="PANTHER" id="PTHR13604">
    <property type="entry name" value="DC12-RELATED"/>
    <property type="match status" value="1"/>
</dbReference>
<evidence type="ECO:0000256" key="2">
    <source>
        <dbReference type="ARBA" id="ARBA00022670"/>
    </source>
</evidence>
<evidence type="ECO:0000313" key="9">
    <source>
        <dbReference type="EMBL" id="OIR05155.1"/>
    </source>
</evidence>
<keyword evidence="4 9" id="KW-0378">Hydrolase</keyword>
<evidence type="ECO:0000256" key="6">
    <source>
        <dbReference type="ARBA" id="ARBA00023125"/>
    </source>
</evidence>
<organism evidence="9">
    <name type="scientific">mine drainage metagenome</name>
    <dbReference type="NCBI Taxonomy" id="410659"/>
    <lineage>
        <taxon>unclassified sequences</taxon>
        <taxon>metagenomes</taxon>
        <taxon>ecological metagenomes</taxon>
    </lineage>
</organism>
<keyword evidence="7" id="KW-0456">Lyase</keyword>
<dbReference type="GO" id="GO:0008233">
    <property type="term" value="F:peptidase activity"/>
    <property type="evidence" value="ECO:0007669"/>
    <property type="project" value="UniProtKB-KW"/>
</dbReference>
<evidence type="ECO:0000256" key="5">
    <source>
        <dbReference type="ARBA" id="ARBA00023124"/>
    </source>
</evidence>
<proteinExistence type="inferred from homology"/>
<dbReference type="InterPro" id="IPR036590">
    <property type="entry name" value="SRAP-like"/>
</dbReference>